<sequence length="129" mass="14020">MDEDLRRRADDGDPDAIGQLVELVGEAGDMAELRRLAEAGGADAVDVLVELAGEREDLAELRRLADLGNTDAAEVLDRAARLALVVIQRRLAGDQPLRHDDAVHRKYEAQICEPYVPSCCQGGALCTQR</sequence>
<dbReference type="EMBL" id="FOFT01000007">
    <property type="protein sequence ID" value="SER84728.1"/>
    <property type="molecule type" value="Genomic_DNA"/>
</dbReference>
<dbReference type="AlphaFoldDB" id="A0A1H9SIL4"/>
<name>A0A1H9SIL4_9PSEU</name>
<dbReference type="Proteomes" id="UP000199028">
    <property type="component" value="Unassembled WGS sequence"/>
</dbReference>
<evidence type="ECO:0000313" key="2">
    <source>
        <dbReference type="Proteomes" id="UP000199028"/>
    </source>
</evidence>
<protein>
    <submittedName>
        <fullName evidence="1">Uncharacterized protein</fullName>
    </submittedName>
</protein>
<reference evidence="2" key="1">
    <citation type="submission" date="2016-10" db="EMBL/GenBank/DDBJ databases">
        <authorList>
            <person name="Varghese N."/>
            <person name="Submissions S."/>
        </authorList>
    </citation>
    <scope>NUCLEOTIDE SEQUENCE [LARGE SCALE GENOMIC DNA]</scope>
    <source>
        <strain evidence="2">CGMCC 4.578</strain>
    </source>
</reference>
<evidence type="ECO:0000313" key="1">
    <source>
        <dbReference type="EMBL" id="SER84728.1"/>
    </source>
</evidence>
<proteinExistence type="predicted"/>
<keyword evidence="2" id="KW-1185">Reference proteome</keyword>
<organism evidence="1 2">
    <name type="scientific">Lentzea flaviverrucosa</name>
    <dbReference type="NCBI Taxonomy" id="200379"/>
    <lineage>
        <taxon>Bacteria</taxon>
        <taxon>Bacillati</taxon>
        <taxon>Actinomycetota</taxon>
        <taxon>Actinomycetes</taxon>
        <taxon>Pseudonocardiales</taxon>
        <taxon>Pseudonocardiaceae</taxon>
        <taxon>Lentzea</taxon>
    </lineage>
</organism>
<gene>
    <name evidence="1" type="ORF">SAMN05216195_10778</name>
</gene>
<dbReference type="RefSeq" id="WP_245983464.1">
    <property type="nucleotide sequence ID" value="NZ_FOFT01000007.1"/>
</dbReference>
<accession>A0A1H9SIL4</accession>